<dbReference type="RefSeq" id="WP_028353916.1">
    <property type="nucleotide sequence ID" value="NZ_JAUDJE010000026.1"/>
</dbReference>
<evidence type="ECO:0000256" key="3">
    <source>
        <dbReference type="ARBA" id="ARBA00007653"/>
    </source>
</evidence>
<comment type="subcellular location">
    <subcellularLocation>
        <location evidence="11">Cytoplasm</location>
    </subcellularLocation>
</comment>
<comment type="caution">
    <text evidence="13">The sequence shown here is derived from an EMBL/GenBank/DDBJ whole genome shotgun (WGS) entry which is preliminary data.</text>
</comment>
<dbReference type="PROSITE" id="PS01281">
    <property type="entry name" value="GIDA_2"/>
    <property type="match status" value="1"/>
</dbReference>
<accession>A0ABT7W972</accession>
<dbReference type="InterPro" id="IPR020595">
    <property type="entry name" value="MnmG-rel_CS"/>
</dbReference>
<dbReference type="InterPro" id="IPR049312">
    <property type="entry name" value="GIDA_C_N"/>
</dbReference>
<evidence type="ECO:0000259" key="12">
    <source>
        <dbReference type="SMART" id="SM01228"/>
    </source>
</evidence>
<dbReference type="NCBIfam" id="TIGR00136">
    <property type="entry name" value="mnmG_gidA"/>
    <property type="match status" value="1"/>
</dbReference>
<dbReference type="HAMAP" id="MF_00129">
    <property type="entry name" value="MnmG_GidA"/>
    <property type="match status" value="1"/>
</dbReference>
<evidence type="ECO:0000256" key="5">
    <source>
        <dbReference type="ARBA" id="ARBA00022630"/>
    </source>
</evidence>
<dbReference type="Pfam" id="PF01134">
    <property type="entry name" value="GIDA"/>
    <property type="match status" value="1"/>
</dbReference>
<comment type="caution">
    <text evidence="11">Lacks conserved residue(s) required for the propagation of feature annotation.</text>
</comment>
<name>A0ABT7W972_9BORD</name>
<dbReference type="Proteomes" id="UP001175604">
    <property type="component" value="Unassembled WGS sequence"/>
</dbReference>
<evidence type="ECO:0000256" key="4">
    <source>
        <dbReference type="ARBA" id="ARBA00020461"/>
    </source>
</evidence>
<comment type="cofactor">
    <cofactor evidence="1 11">
        <name>FAD</name>
        <dbReference type="ChEBI" id="CHEBI:57692"/>
    </cofactor>
</comment>
<dbReference type="PANTHER" id="PTHR11806:SF0">
    <property type="entry name" value="PROTEIN MTO1 HOMOLOG, MITOCHONDRIAL"/>
    <property type="match status" value="1"/>
</dbReference>
<dbReference type="Gene3D" id="1.10.10.1800">
    <property type="entry name" value="tRNA uridine 5-carboxymethylaminomethyl modification enzyme MnmG/GidA"/>
    <property type="match status" value="1"/>
</dbReference>
<evidence type="ECO:0000256" key="10">
    <source>
        <dbReference type="ARBA" id="ARBA00031800"/>
    </source>
</evidence>
<evidence type="ECO:0000313" key="14">
    <source>
        <dbReference type="Proteomes" id="UP001175604"/>
    </source>
</evidence>
<dbReference type="InterPro" id="IPR026904">
    <property type="entry name" value="MnmG_C"/>
</dbReference>
<evidence type="ECO:0000256" key="2">
    <source>
        <dbReference type="ARBA" id="ARBA00003717"/>
    </source>
</evidence>
<evidence type="ECO:0000313" key="13">
    <source>
        <dbReference type="EMBL" id="MDM9561749.1"/>
    </source>
</evidence>
<dbReference type="Gene3D" id="3.50.50.60">
    <property type="entry name" value="FAD/NAD(P)-binding domain"/>
    <property type="match status" value="2"/>
</dbReference>
<dbReference type="InterPro" id="IPR044920">
    <property type="entry name" value="MnmG_C_subdom_sf"/>
</dbReference>
<protein>
    <recommendedName>
        <fullName evidence="4 11">tRNA uridine 5-carboxymethylaminomethyl modification enzyme MnmG</fullName>
    </recommendedName>
    <alternativeName>
        <fullName evidence="10 11">Glucose-inhibited division protein A</fullName>
    </alternativeName>
</protein>
<organism evidence="13 14">
    <name type="scientific">Bordetella petrii</name>
    <dbReference type="NCBI Taxonomy" id="94624"/>
    <lineage>
        <taxon>Bacteria</taxon>
        <taxon>Pseudomonadati</taxon>
        <taxon>Pseudomonadota</taxon>
        <taxon>Betaproteobacteria</taxon>
        <taxon>Burkholderiales</taxon>
        <taxon>Alcaligenaceae</taxon>
        <taxon>Bordetella</taxon>
    </lineage>
</organism>
<comment type="similarity">
    <text evidence="3 11">Belongs to the MnmG family.</text>
</comment>
<dbReference type="InterPro" id="IPR036188">
    <property type="entry name" value="FAD/NAD-bd_sf"/>
</dbReference>
<dbReference type="SMART" id="SM01228">
    <property type="entry name" value="GIDA_assoc_3"/>
    <property type="match status" value="1"/>
</dbReference>
<dbReference type="EMBL" id="JAUDJE010000026">
    <property type="protein sequence ID" value="MDM9561749.1"/>
    <property type="molecule type" value="Genomic_DNA"/>
</dbReference>
<gene>
    <name evidence="11 13" type="primary">mnmG</name>
    <name evidence="11" type="synonym">gidA</name>
    <name evidence="13" type="ORF">QUC21_22130</name>
</gene>
<keyword evidence="11" id="KW-0963">Cytoplasm</keyword>
<feature type="binding site" evidence="11">
    <location>
        <begin position="274"/>
        <end position="288"/>
    </location>
    <ligand>
        <name>NAD(+)</name>
        <dbReference type="ChEBI" id="CHEBI:57540"/>
    </ligand>
</feature>
<proteinExistence type="inferred from homology"/>
<comment type="function">
    <text evidence="2 11">NAD-binding protein involved in the addition of a carboxymethylaminomethyl (cmnm) group at the wobble position (U34) of certain tRNAs, forming tRNA-cmnm(5)s(2)U34.</text>
</comment>
<dbReference type="InterPro" id="IPR040131">
    <property type="entry name" value="MnmG_N"/>
</dbReference>
<keyword evidence="14" id="KW-1185">Reference proteome</keyword>
<evidence type="ECO:0000256" key="9">
    <source>
        <dbReference type="ARBA" id="ARBA00025948"/>
    </source>
</evidence>
<dbReference type="Pfam" id="PF13932">
    <property type="entry name" value="SAM_GIDA_C"/>
    <property type="match status" value="1"/>
</dbReference>
<feature type="binding site" evidence="11">
    <location>
        <begin position="13"/>
        <end position="18"/>
    </location>
    <ligand>
        <name>FAD</name>
        <dbReference type="ChEBI" id="CHEBI:57692"/>
    </ligand>
</feature>
<evidence type="ECO:0000256" key="11">
    <source>
        <dbReference type="HAMAP-Rule" id="MF_00129"/>
    </source>
</evidence>
<dbReference type="SUPFAM" id="SSF51905">
    <property type="entry name" value="FAD/NAD(P)-binding domain"/>
    <property type="match status" value="1"/>
</dbReference>
<keyword evidence="8 11" id="KW-0520">NAD</keyword>
<evidence type="ECO:0000256" key="6">
    <source>
        <dbReference type="ARBA" id="ARBA00022694"/>
    </source>
</evidence>
<feature type="domain" description="tRNA uridine 5-carboxymethylaminomethyl modification enzyme C-terminal subdomain" evidence="12">
    <location>
        <begin position="554"/>
        <end position="625"/>
    </location>
</feature>
<keyword evidence="7 11" id="KW-0274">FAD</keyword>
<dbReference type="InterPro" id="IPR002218">
    <property type="entry name" value="MnmG-rel"/>
</dbReference>
<sequence>MDYPREFDVIVVGGGHAGSEAALAAARIGAKTLLLTHSIETLGQMSCNPSIGGIGKGHLVKEVDALGGAMAIATDEAGIQFRILNGSKGPAVRATRAQADRVLYRKAIRSRLENQPNLWIFQQAVDDLMVQGDKVIGAVTQIGLKFRARTVVLTAGTFLNGLIHVGLQNYSGGRAGDPPAISLGQRLKELKLPQGRLKTGTPPRIDGRTIDYSVLEEQPGDLDPIPVFSFLGTAAMHPRQLPCWITHTNARTHDIIRGGLDRSPMYSGVIEGVGPRYCPSIEDKIHRFADKASHQVFLEPEGLDTHEVYPNGVSTSLPFDVQWELIHSLPGLENAHILRPGYAIEYDYFDPRALKTTLETKAIGGLFFAGQINGTTGYEEAAAQGLLAGANAALQALQRDAWTPRRDEAYLGVLVDDLVTRGVTEPYRMFTSRAEYRLSLREDNADLRLTEIGRKLGLVDDARWDAFSRKRDAVAAEVERLKSTWVNPRSFPAEAAEPLLGKAIEREYSLSDLLKRPNVSYAALMDARNTDGTLLAGPGVQDDPVLAEQVEIQVKYAGYIARQQDEVQKHLAHEQQRIPADIDYDAVSSLSFEVRQKLKDHRPETIGQAARISGVTPAAISLLLIHLKRLHYGTRKQAA</sequence>
<evidence type="ECO:0000256" key="7">
    <source>
        <dbReference type="ARBA" id="ARBA00022827"/>
    </source>
</evidence>
<keyword evidence="6 11" id="KW-0819">tRNA processing</keyword>
<comment type="subunit">
    <text evidence="9 11">Homodimer. Heterotetramer of two MnmE and two MnmG subunits.</text>
</comment>
<dbReference type="InterPro" id="IPR004416">
    <property type="entry name" value="MnmG"/>
</dbReference>
<dbReference type="InterPro" id="IPR047001">
    <property type="entry name" value="MnmG_C_subdom"/>
</dbReference>
<reference evidence="13" key="1">
    <citation type="submission" date="2023-06" db="EMBL/GenBank/DDBJ databases">
        <title>full genome analysis of Phenantherene degrader P3.</title>
        <authorList>
            <person name="Akbar A."/>
            <person name="Rahmeh R."/>
            <person name="Kishk M."/>
        </authorList>
    </citation>
    <scope>NUCLEOTIDE SEQUENCE</scope>
    <source>
        <strain evidence="13">P3</strain>
    </source>
</reference>
<dbReference type="Pfam" id="PF21680">
    <property type="entry name" value="GIDA_C_1st"/>
    <property type="match status" value="1"/>
</dbReference>
<keyword evidence="5 11" id="KW-0285">Flavoprotein</keyword>
<dbReference type="Gene3D" id="1.10.150.570">
    <property type="entry name" value="GidA associated domain, C-terminal subdomain"/>
    <property type="match status" value="1"/>
</dbReference>
<dbReference type="PROSITE" id="PS01280">
    <property type="entry name" value="GIDA_1"/>
    <property type="match status" value="1"/>
</dbReference>
<evidence type="ECO:0000256" key="8">
    <source>
        <dbReference type="ARBA" id="ARBA00023027"/>
    </source>
</evidence>
<dbReference type="PANTHER" id="PTHR11806">
    <property type="entry name" value="GLUCOSE INHIBITED DIVISION PROTEIN A"/>
    <property type="match status" value="1"/>
</dbReference>
<evidence type="ECO:0000256" key="1">
    <source>
        <dbReference type="ARBA" id="ARBA00001974"/>
    </source>
</evidence>